<organism evidence="9 10">
    <name type="scientific">Botryobasidium botryosum (strain FD-172 SS1)</name>
    <dbReference type="NCBI Taxonomy" id="930990"/>
    <lineage>
        <taxon>Eukaryota</taxon>
        <taxon>Fungi</taxon>
        <taxon>Dikarya</taxon>
        <taxon>Basidiomycota</taxon>
        <taxon>Agaricomycotina</taxon>
        <taxon>Agaricomycetes</taxon>
        <taxon>Cantharellales</taxon>
        <taxon>Botryobasidiaceae</taxon>
        <taxon>Botryobasidium</taxon>
    </lineage>
</organism>
<comment type="catalytic activity">
    <reaction evidence="8">
        <text>L-seryl-[protein] + ATP = O-phospho-L-seryl-[protein] + ADP + H(+)</text>
        <dbReference type="Rhea" id="RHEA:17989"/>
        <dbReference type="Rhea" id="RHEA-COMP:9863"/>
        <dbReference type="Rhea" id="RHEA-COMP:11604"/>
        <dbReference type="ChEBI" id="CHEBI:15378"/>
        <dbReference type="ChEBI" id="CHEBI:29999"/>
        <dbReference type="ChEBI" id="CHEBI:30616"/>
        <dbReference type="ChEBI" id="CHEBI:83421"/>
        <dbReference type="ChEBI" id="CHEBI:456216"/>
        <dbReference type="EC" id="2.7.11.1"/>
    </reaction>
</comment>
<name>A0A067M3P4_BOTB1</name>
<evidence type="ECO:0000256" key="7">
    <source>
        <dbReference type="ARBA" id="ARBA00047899"/>
    </source>
</evidence>
<keyword evidence="5" id="KW-0418">Kinase</keyword>
<dbReference type="GO" id="GO:0000245">
    <property type="term" value="P:spliceosomal complex assembly"/>
    <property type="evidence" value="ECO:0007669"/>
    <property type="project" value="TreeGrafter"/>
</dbReference>
<evidence type="ECO:0000256" key="1">
    <source>
        <dbReference type="ARBA" id="ARBA00012513"/>
    </source>
</evidence>
<dbReference type="OrthoDB" id="5979581at2759"/>
<sequence length="50" mass="5657">SSALEHEEPLEDCRPGGYHPVHIGDCFQDTYTIIRKLRWGGASTVWLAED</sequence>
<reference evidence="10" key="1">
    <citation type="journal article" date="2014" name="Proc. Natl. Acad. Sci. U.S.A.">
        <title>Extensive sampling of basidiomycete genomes demonstrates inadequacy of the white-rot/brown-rot paradigm for wood decay fungi.</title>
        <authorList>
            <person name="Riley R."/>
            <person name="Salamov A.A."/>
            <person name="Brown D.W."/>
            <person name="Nagy L.G."/>
            <person name="Floudas D."/>
            <person name="Held B.W."/>
            <person name="Levasseur A."/>
            <person name="Lombard V."/>
            <person name="Morin E."/>
            <person name="Otillar R."/>
            <person name="Lindquist E.A."/>
            <person name="Sun H."/>
            <person name="LaButti K.M."/>
            <person name="Schmutz J."/>
            <person name="Jabbour D."/>
            <person name="Luo H."/>
            <person name="Baker S.E."/>
            <person name="Pisabarro A.G."/>
            <person name="Walton J.D."/>
            <person name="Blanchette R.A."/>
            <person name="Henrissat B."/>
            <person name="Martin F."/>
            <person name="Cullen D."/>
            <person name="Hibbett D.S."/>
            <person name="Grigoriev I.V."/>
        </authorList>
    </citation>
    <scope>NUCLEOTIDE SEQUENCE [LARGE SCALE GENOMIC DNA]</scope>
    <source>
        <strain evidence="10">FD-172 SS1</strain>
    </source>
</reference>
<comment type="catalytic activity">
    <reaction evidence="7">
        <text>L-threonyl-[protein] + ATP = O-phospho-L-threonyl-[protein] + ADP + H(+)</text>
        <dbReference type="Rhea" id="RHEA:46608"/>
        <dbReference type="Rhea" id="RHEA-COMP:11060"/>
        <dbReference type="Rhea" id="RHEA-COMP:11605"/>
        <dbReference type="ChEBI" id="CHEBI:15378"/>
        <dbReference type="ChEBI" id="CHEBI:30013"/>
        <dbReference type="ChEBI" id="CHEBI:30616"/>
        <dbReference type="ChEBI" id="CHEBI:61977"/>
        <dbReference type="ChEBI" id="CHEBI:456216"/>
        <dbReference type="EC" id="2.7.11.1"/>
    </reaction>
</comment>
<evidence type="ECO:0000256" key="8">
    <source>
        <dbReference type="ARBA" id="ARBA00048679"/>
    </source>
</evidence>
<proteinExistence type="predicted"/>
<dbReference type="EMBL" id="KL198133">
    <property type="protein sequence ID" value="KDQ06502.1"/>
    <property type="molecule type" value="Genomic_DNA"/>
</dbReference>
<dbReference type="AlphaFoldDB" id="A0A067M3P4"/>
<protein>
    <recommendedName>
        <fullName evidence="1">non-specific serine/threonine protein kinase</fullName>
        <ecNumber evidence="1">2.7.11.1</ecNumber>
    </recommendedName>
</protein>
<keyword evidence="4" id="KW-0547">Nucleotide-binding</keyword>
<keyword evidence="3" id="KW-0808">Transferase</keyword>
<dbReference type="GO" id="GO:0005524">
    <property type="term" value="F:ATP binding"/>
    <property type="evidence" value="ECO:0007669"/>
    <property type="project" value="UniProtKB-KW"/>
</dbReference>
<evidence type="ECO:0000313" key="10">
    <source>
        <dbReference type="Proteomes" id="UP000027195"/>
    </source>
</evidence>
<keyword evidence="6" id="KW-0067">ATP-binding</keyword>
<dbReference type="GO" id="GO:0050684">
    <property type="term" value="P:regulation of mRNA processing"/>
    <property type="evidence" value="ECO:0007669"/>
    <property type="project" value="TreeGrafter"/>
</dbReference>
<evidence type="ECO:0000256" key="4">
    <source>
        <dbReference type="ARBA" id="ARBA00022741"/>
    </source>
</evidence>
<dbReference type="PANTHER" id="PTHR47634:SF9">
    <property type="entry name" value="PROTEIN KINASE DOMAIN-CONTAINING PROTEIN-RELATED"/>
    <property type="match status" value="1"/>
</dbReference>
<dbReference type="GO" id="GO:0005634">
    <property type="term" value="C:nucleus"/>
    <property type="evidence" value="ECO:0007669"/>
    <property type="project" value="TreeGrafter"/>
</dbReference>
<dbReference type="GO" id="GO:0005737">
    <property type="term" value="C:cytoplasm"/>
    <property type="evidence" value="ECO:0007669"/>
    <property type="project" value="TreeGrafter"/>
</dbReference>
<dbReference type="PANTHER" id="PTHR47634">
    <property type="entry name" value="PROTEIN KINASE DOMAIN-CONTAINING PROTEIN-RELATED"/>
    <property type="match status" value="1"/>
</dbReference>
<dbReference type="GO" id="GO:0004674">
    <property type="term" value="F:protein serine/threonine kinase activity"/>
    <property type="evidence" value="ECO:0007669"/>
    <property type="project" value="UniProtKB-KW"/>
</dbReference>
<dbReference type="Gene3D" id="3.30.200.20">
    <property type="entry name" value="Phosphorylase Kinase, domain 1"/>
    <property type="match status" value="1"/>
</dbReference>
<accession>A0A067M3P4</accession>
<evidence type="ECO:0000256" key="2">
    <source>
        <dbReference type="ARBA" id="ARBA00022527"/>
    </source>
</evidence>
<keyword evidence="2" id="KW-0723">Serine/threonine-protein kinase</keyword>
<dbReference type="InParanoid" id="A0A067M3P4"/>
<evidence type="ECO:0000256" key="5">
    <source>
        <dbReference type="ARBA" id="ARBA00022777"/>
    </source>
</evidence>
<dbReference type="Proteomes" id="UP000027195">
    <property type="component" value="Unassembled WGS sequence"/>
</dbReference>
<feature type="non-terminal residue" evidence="9">
    <location>
        <position position="1"/>
    </location>
</feature>
<dbReference type="HOGENOM" id="CLU_210662_0_0_1"/>
<dbReference type="InterPro" id="IPR051334">
    <property type="entry name" value="SRPK"/>
</dbReference>
<evidence type="ECO:0000256" key="3">
    <source>
        <dbReference type="ARBA" id="ARBA00022679"/>
    </source>
</evidence>
<evidence type="ECO:0000313" key="9">
    <source>
        <dbReference type="EMBL" id="KDQ06502.1"/>
    </source>
</evidence>
<dbReference type="EC" id="2.7.11.1" evidence="1"/>
<gene>
    <name evidence="9" type="ORF">BOTBODRAFT_76694</name>
</gene>
<feature type="non-terminal residue" evidence="9">
    <location>
        <position position="50"/>
    </location>
</feature>
<keyword evidence="10" id="KW-1185">Reference proteome</keyword>
<evidence type="ECO:0000256" key="6">
    <source>
        <dbReference type="ARBA" id="ARBA00022840"/>
    </source>
</evidence>
<dbReference type="STRING" id="930990.A0A067M3P4"/>